<organism evidence="2 3">
    <name type="scientific">Belliella buryatensis</name>
    <dbReference type="NCBI Taxonomy" id="1500549"/>
    <lineage>
        <taxon>Bacteria</taxon>
        <taxon>Pseudomonadati</taxon>
        <taxon>Bacteroidota</taxon>
        <taxon>Cytophagia</taxon>
        <taxon>Cytophagales</taxon>
        <taxon>Cyclobacteriaceae</taxon>
        <taxon>Belliella</taxon>
    </lineage>
</organism>
<evidence type="ECO:0000313" key="2">
    <source>
        <dbReference type="EMBL" id="SNS41253.1"/>
    </source>
</evidence>
<dbReference type="OrthoDB" id="831702at2"/>
<feature type="domain" description="Ig-like" evidence="1">
    <location>
        <begin position="260"/>
        <end position="333"/>
    </location>
</feature>
<keyword evidence="3" id="KW-1185">Reference proteome</keyword>
<sequence length="481" mass="51141">MRLNPTAMWSTGVLALAIFMFSCQEMETLDSNLLDRAELALSDGAGDHINARMMIQNVDPVVITGANPGGNVECSEVADYFELDGFNSSSERIATAGGAFNGTFPAGFTVTLTSEKTMDWSFTPGEDECLFDIAVVVKGGPSANVYYYKDGQTAGTGLVAPDGAGISNVTFCYNITEAPDAPEVMGDEACYEEGIKLTAKAVNVPDGVTVVWYESAEGGSPVADPSITTVGSKTYYAEAVSGTCVSTSRSAATLEIWDLPAAPTNPNSQERCIETFPSLTASVEVPEGVTVIWYDEEGNETDNITVTTAGTHKFYAEPISENGCVGERTEVVLILKVCGDTDIEEDPCYADETAWASRGAGLDRYNMRGNWATWVYFDGNKTVDLFAGQTHLIGTVSFADNGDNTVTITIEMNGDGAFQEVGDNVKIQDYASKPGGNPAPGGFAHKGTAEGSSFEITVPKNNYYGVHVDAARLIECPVDED</sequence>
<dbReference type="AlphaFoldDB" id="A0A239EB63"/>
<feature type="domain" description="Ig-like" evidence="1">
    <location>
        <begin position="179"/>
        <end position="256"/>
    </location>
</feature>
<reference evidence="3" key="1">
    <citation type="submission" date="2017-06" db="EMBL/GenBank/DDBJ databases">
        <authorList>
            <person name="Varghese N."/>
            <person name="Submissions S."/>
        </authorList>
    </citation>
    <scope>NUCLEOTIDE SEQUENCE [LARGE SCALE GENOMIC DNA]</scope>
    <source>
        <strain evidence="3">5C</strain>
    </source>
</reference>
<protein>
    <recommendedName>
        <fullName evidence="1">Ig-like domain-containing protein</fullName>
    </recommendedName>
</protein>
<evidence type="ECO:0000313" key="3">
    <source>
        <dbReference type="Proteomes" id="UP000198480"/>
    </source>
</evidence>
<dbReference type="InterPro" id="IPR044023">
    <property type="entry name" value="Ig_7"/>
</dbReference>
<accession>A0A239EB63</accession>
<evidence type="ECO:0000259" key="1">
    <source>
        <dbReference type="Pfam" id="PF19081"/>
    </source>
</evidence>
<dbReference type="EMBL" id="FZOK01000009">
    <property type="protein sequence ID" value="SNS41253.1"/>
    <property type="molecule type" value="Genomic_DNA"/>
</dbReference>
<dbReference type="Proteomes" id="UP000198480">
    <property type="component" value="Unassembled WGS sequence"/>
</dbReference>
<proteinExistence type="predicted"/>
<dbReference type="Pfam" id="PF19081">
    <property type="entry name" value="Ig_7"/>
    <property type="match status" value="2"/>
</dbReference>
<dbReference type="PROSITE" id="PS51257">
    <property type="entry name" value="PROKAR_LIPOPROTEIN"/>
    <property type="match status" value="1"/>
</dbReference>
<name>A0A239EB63_9BACT</name>
<dbReference type="RefSeq" id="WP_141107390.1">
    <property type="nucleotide sequence ID" value="NZ_FZOK01000009.1"/>
</dbReference>
<gene>
    <name evidence="2" type="ORF">SAMN06295967_10938</name>
</gene>